<gene>
    <name evidence="2" type="ordered locus">Astex_0344</name>
</gene>
<organism evidence="2 3">
    <name type="scientific">Asticcacaulis excentricus (strain ATCC 15261 / DSM 4724 / KCTC 12464 / NCIMB 9791 / VKM B-1370 / CB 48)</name>
    <dbReference type="NCBI Taxonomy" id="573065"/>
    <lineage>
        <taxon>Bacteria</taxon>
        <taxon>Pseudomonadati</taxon>
        <taxon>Pseudomonadota</taxon>
        <taxon>Alphaproteobacteria</taxon>
        <taxon>Caulobacterales</taxon>
        <taxon>Caulobacteraceae</taxon>
        <taxon>Asticcacaulis</taxon>
    </lineage>
</organism>
<dbReference type="Proteomes" id="UP000001492">
    <property type="component" value="Chromosome 1"/>
</dbReference>
<dbReference type="AlphaFoldDB" id="E8RPR5"/>
<dbReference type="Pfam" id="PF22262">
    <property type="entry name" value="DUF6950"/>
    <property type="match status" value="1"/>
</dbReference>
<proteinExistence type="predicted"/>
<evidence type="ECO:0000313" key="2">
    <source>
        <dbReference type="EMBL" id="ADU12042.1"/>
    </source>
</evidence>
<evidence type="ECO:0000313" key="3">
    <source>
        <dbReference type="Proteomes" id="UP000001492"/>
    </source>
</evidence>
<keyword evidence="3" id="KW-1185">Reference proteome</keyword>
<dbReference type="eggNOG" id="ENOG50314RY">
    <property type="taxonomic scope" value="Bacteria"/>
</dbReference>
<dbReference type="InterPro" id="IPR053802">
    <property type="entry name" value="DUF6950"/>
</dbReference>
<sequence>MSLELLARAQACDITIATYLPLAFELGRFDCARMAARHLKHMGHKVAVSKFGTYSTVAGALRALKNRNFDSLEAAFDSLQFDRIPPAMAIMGDIVAFPNDYPIPAMAVRLDAQNYLHAWQGGFAISELTGALTAWRVPCLRPMKG</sequence>
<evidence type="ECO:0000259" key="1">
    <source>
        <dbReference type="Pfam" id="PF22262"/>
    </source>
</evidence>
<dbReference type="KEGG" id="aex:Astex_0344"/>
<dbReference type="RefSeq" id="WP_013477876.1">
    <property type="nucleotide sequence ID" value="NC_014816.1"/>
</dbReference>
<reference evidence="3" key="1">
    <citation type="submission" date="2010-12" db="EMBL/GenBank/DDBJ databases">
        <title>Complete sequence of chromosome 1 of Asticcacaulis excentricus CB 48.</title>
        <authorList>
            <consortium name="US DOE Joint Genome Institute"/>
            <person name="Lucas S."/>
            <person name="Copeland A."/>
            <person name="Lapidus A."/>
            <person name="Cheng J.-F."/>
            <person name="Bruce D."/>
            <person name="Goodwin L."/>
            <person name="Pitluck S."/>
            <person name="Teshima H."/>
            <person name="Davenport K."/>
            <person name="Detter J.C."/>
            <person name="Han C."/>
            <person name="Tapia R."/>
            <person name="Land M."/>
            <person name="Hauser L."/>
            <person name="Jeffries C."/>
            <person name="Kyrpides N."/>
            <person name="Ivanova N."/>
            <person name="Ovchinnikova G."/>
            <person name="Brun Y.V."/>
            <person name="Woyke T."/>
        </authorList>
    </citation>
    <scope>NUCLEOTIDE SEQUENCE [LARGE SCALE GENOMIC DNA]</scope>
    <source>
        <strain evidence="3">ATCC 15261 / DSM 4724 / KCTC 12464 / NCIMB 9791 / VKM B-1370 / CB 48</strain>
    </source>
</reference>
<dbReference type="HOGENOM" id="CLU_151330_0_0_5"/>
<dbReference type="OrthoDB" id="7210727at2"/>
<name>E8RPR5_ASTEC</name>
<dbReference type="EMBL" id="CP002395">
    <property type="protein sequence ID" value="ADU12042.1"/>
    <property type="molecule type" value="Genomic_DNA"/>
</dbReference>
<feature type="domain" description="DUF6950" evidence="1">
    <location>
        <begin position="16"/>
        <end position="137"/>
    </location>
</feature>
<accession>E8RPR5</accession>
<protein>
    <recommendedName>
        <fullName evidence="1">DUF6950 domain-containing protein</fullName>
    </recommendedName>
</protein>
<dbReference type="STRING" id="573065.Astex_0344"/>